<feature type="compositionally biased region" description="Basic and acidic residues" evidence="2">
    <location>
        <begin position="118"/>
        <end position="130"/>
    </location>
</feature>
<evidence type="ECO:0000313" key="5">
    <source>
        <dbReference type="EMBL" id="MBB6486970.1"/>
    </source>
</evidence>
<dbReference type="Pfam" id="PF25917">
    <property type="entry name" value="BSH_RND"/>
    <property type="match status" value="1"/>
</dbReference>
<feature type="domain" description="CusB-like beta-barrel" evidence="4">
    <location>
        <begin position="240"/>
        <end position="282"/>
    </location>
</feature>
<dbReference type="InterPro" id="IPR058625">
    <property type="entry name" value="MdtA-like_BSH"/>
</dbReference>
<feature type="coiled-coil region" evidence="1">
    <location>
        <begin position="79"/>
        <end position="113"/>
    </location>
</feature>
<dbReference type="Gene3D" id="2.40.30.170">
    <property type="match status" value="1"/>
</dbReference>
<dbReference type="RefSeq" id="WP_246806413.1">
    <property type="nucleotide sequence ID" value="NZ_JACHBG010000010.1"/>
</dbReference>
<dbReference type="Proteomes" id="UP000565576">
    <property type="component" value="Unassembled WGS sequence"/>
</dbReference>
<feature type="domain" description="Multidrug resistance protein MdtA-like barrel-sandwich hybrid" evidence="3">
    <location>
        <begin position="41"/>
        <end position="231"/>
    </location>
</feature>
<dbReference type="InterPro" id="IPR058792">
    <property type="entry name" value="Beta-barrel_RND_2"/>
</dbReference>
<evidence type="ECO:0000313" key="6">
    <source>
        <dbReference type="Proteomes" id="UP000565576"/>
    </source>
</evidence>
<dbReference type="PANTHER" id="PTHR30386:SF24">
    <property type="entry name" value="MULTIDRUG RESISTANCE EFFLUX PUMP"/>
    <property type="match status" value="1"/>
</dbReference>
<sequence>MTALLLVLGFVGLVTVNWGKWTSLAATQTTDDAQIRAQTSRLASRITGTVRTVAVQDFQRVHTGDLLIEIDPTDYKIAADQAQAGVAAAEAALANLGNQLALQRITIKQAEAQRDAAAGKELQTRQENDRQQSLVQTGSTSRQIVEQAISAHVTAESNLRAAETAIEAQQLQLTVLGVMQQQRRADLAAARSALEAAQVRLGYTRVVAPFDGTVGERQIQVGNYVGIGTSLISLVPQSTVHVIANYKETQLPRVVPGQPVEIAVDALPGVAFKGHVERVSPASGSQFALLPPDNASGNFTKVVQRIPVRISLDENQPSLDRLRAGMSVVTRIHAEGDRGSGALQ</sequence>
<evidence type="ECO:0000256" key="2">
    <source>
        <dbReference type="SAM" id="MobiDB-lite"/>
    </source>
</evidence>
<gene>
    <name evidence="5" type="ORF">GGD46_004269</name>
</gene>
<dbReference type="Gene3D" id="2.40.50.100">
    <property type="match status" value="1"/>
</dbReference>
<dbReference type="SUPFAM" id="SSF111369">
    <property type="entry name" value="HlyD-like secretion proteins"/>
    <property type="match status" value="2"/>
</dbReference>
<dbReference type="InterPro" id="IPR050739">
    <property type="entry name" value="MFP"/>
</dbReference>
<evidence type="ECO:0000256" key="1">
    <source>
        <dbReference type="SAM" id="Coils"/>
    </source>
</evidence>
<dbReference type="EMBL" id="JACHBG010000010">
    <property type="protein sequence ID" value="MBB6486970.1"/>
    <property type="molecule type" value="Genomic_DNA"/>
</dbReference>
<comment type="caution">
    <text evidence="5">The sequence shown here is derived from an EMBL/GenBank/DDBJ whole genome shotgun (WGS) entry which is preliminary data.</text>
</comment>
<keyword evidence="1" id="KW-0175">Coiled coil</keyword>
<name>A0A7X0MFC3_9HYPH</name>
<dbReference type="Pfam" id="PF25954">
    <property type="entry name" value="Beta-barrel_RND_2"/>
    <property type="match status" value="1"/>
</dbReference>
<dbReference type="GO" id="GO:0055085">
    <property type="term" value="P:transmembrane transport"/>
    <property type="evidence" value="ECO:0007669"/>
    <property type="project" value="InterPro"/>
</dbReference>
<accession>A0A7X0MFC3</accession>
<dbReference type="PANTHER" id="PTHR30386">
    <property type="entry name" value="MEMBRANE FUSION SUBUNIT OF EMRAB-TOLC MULTIDRUG EFFLUX PUMP"/>
    <property type="match status" value="1"/>
</dbReference>
<protein>
    <submittedName>
        <fullName evidence="5">Membrane fusion protein (Multidrug efflux system)</fullName>
    </submittedName>
</protein>
<reference evidence="5 6" key="1">
    <citation type="submission" date="2020-08" db="EMBL/GenBank/DDBJ databases">
        <title>Genomic Encyclopedia of Type Strains, Phase IV (KMG-V): Genome sequencing to study the core and pangenomes of soil and plant-associated prokaryotes.</title>
        <authorList>
            <person name="Whitman W."/>
        </authorList>
    </citation>
    <scope>NUCLEOTIDE SEQUENCE [LARGE SCALE GENOMIC DNA]</scope>
    <source>
        <strain evidence="5 6">SEMIA 4060</strain>
    </source>
</reference>
<dbReference type="AlphaFoldDB" id="A0A7X0MFC3"/>
<organism evidence="5 6">
    <name type="scientific">Rhizobium lusitanum</name>
    <dbReference type="NCBI Taxonomy" id="293958"/>
    <lineage>
        <taxon>Bacteria</taxon>
        <taxon>Pseudomonadati</taxon>
        <taxon>Pseudomonadota</taxon>
        <taxon>Alphaproteobacteria</taxon>
        <taxon>Hyphomicrobiales</taxon>
        <taxon>Rhizobiaceae</taxon>
        <taxon>Rhizobium/Agrobacterium group</taxon>
        <taxon>Rhizobium</taxon>
    </lineage>
</organism>
<dbReference type="Gene3D" id="1.10.287.470">
    <property type="entry name" value="Helix hairpin bin"/>
    <property type="match status" value="1"/>
</dbReference>
<proteinExistence type="predicted"/>
<evidence type="ECO:0000259" key="4">
    <source>
        <dbReference type="Pfam" id="PF25954"/>
    </source>
</evidence>
<evidence type="ECO:0000259" key="3">
    <source>
        <dbReference type="Pfam" id="PF25917"/>
    </source>
</evidence>
<feature type="region of interest" description="Disordered" evidence="2">
    <location>
        <begin position="118"/>
        <end position="139"/>
    </location>
</feature>